<dbReference type="SUPFAM" id="SSF55961">
    <property type="entry name" value="Bet v1-like"/>
    <property type="match status" value="1"/>
</dbReference>
<dbReference type="PANTHER" id="PTHR12659:SF7">
    <property type="entry name" value="CROSSVEINLESS C, ISOFORM C"/>
    <property type="match status" value="1"/>
</dbReference>
<feature type="domain" description="START" evidence="5">
    <location>
        <begin position="1395"/>
        <end position="1571"/>
    </location>
</feature>
<dbReference type="PROSITE" id="PS50238">
    <property type="entry name" value="RHOGAP"/>
    <property type="match status" value="2"/>
</dbReference>
<evidence type="ECO:0000259" key="4">
    <source>
        <dbReference type="PROSITE" id="PS50238"/>
    </source>
</evidence>
<feature type="region of interest" description="Disordered" evidence="3">
    <location>
        <begin position="862"/>
        <end position="895"/>
    </location>
</feature>
<feature type="region of interest" description="Disordered" evidence="3">
    <location>
        <begin position="333"/>
        <end position="404"/>
    </location>
</feature>
<dbReference type="SMART" id="SM00234">
    <property type="entry name" value="START"/>
    <property type="match status" value="1"/>
</dbReference>
<feature type="compositionally biased region" description="Polar residues" evidence="3">
    <location>
        <begin position="999"/>
        <end position="1013"/>
    </location>
</feature>
<dbReference type="EMBL" id="CAKOGL010000015">
    <property type="protein sequence ID" value="CAH2095165.1"/>
    <property type="molecule type" value="Genomic_DNA"/>
</dbReference>
<evidence type="ECO:0000256" key="2">
    <source>
        <dbReference type="ARBA" id="ARBA00022553"/>
    </source>
</evidence>
<reference evidence="6" key="1">
    <citation type="submission" date="2022-03" db="EMBL/GenBank/DDBJ databases">
        <authorList>
            <person name="Tunstrom K."/>
        </authorList>
    </citation>
    <scope>NUCLEOTIDE SEQUENCE</scope>
</reference>
<keyword evidence="2" id="KW-0597">Phosphoprotein</keyword>
<feature type="region of interest" description="Disordered" evidence="3">
    <location>
        <begin position="1044"/>
        <end position="1071"/>
    </location>
</feature>
<dbReference type="Gene3D" id="3.30.530.20">
    <property type="match status" value="1"/>
</dbReference>
<protein>
    <recommendedName>
        <fullName evidence="8">Rho GTPase-activating protein 7</fullName>
    </recommendedName>
</protein>
<dbReference type="InterPro" id="IPR008936">
    <property type="entry name" value="Rho_GTPase_activation_prot"/>
</dbReference>
<dbReference type="GO" id="GO:0008289">
    <property type="term" value="F:lipid binding"/>
    <property type="evidence" value="ECO:0007669"/>
    <property type="project" value="InterPro"/>
</dbReference>
<dbReference type="Gene3D" id="1.10.555.10">
    <property type="entry name" value="Rho GTPase activation protein"/>
    <property type="match status" value="2"/>
</dbReference>
<evidence type="ECO:0000256" key="3">
    <source>
        <dbReference type="SAM" id="MobiDB-lite"/>
    </source>
</evidence>
<dbReference type="GO" id="GO:0030036">
    <property type="term" value="P:actin cytoskeleton organization"/>
    <property type="evidence" value="ECO:0007669"/>
    <property type="project" value="TreeGrafter"/>
</dbReference>
<feature type="compositionally biased region" description="Low complexity" evidence="3">
    <location>
        <begin position="246"/>
        <end position="263"/>
    </location>
</feature>
<dbReference type="PROSITE" id="PS50848">
    <property type="entry name" value="START"/>
    <property type="match status" value="1"/>
</dbReference>
<feature type="compositionally biased region" description="Basic and acidic residues" evidence="3">
    <location>
        <begin position="983"/>
        <end position="998"/>
    </location>
</feature>
<feature type="region of interest" description="Disordered" evidence="3">
    <location>
        <begin position="236"/>
        <end position="269"/>
    </location>
</feature>
<evidence type="ECO:0000313" key="7">
    <source>
        <dbReference type="Proteomes" id="UP001153954"/>
    </source>
</evidence>
<dbReference type="SMART" id="SM00324">
    <property type="entry name" value="RhoGAP"/>
    <property type="match status" value="2"/>
</dbReference>
<gene>
    <name evidence="6" type="ORF">EEDITHA_LOCUS10653</name>
</gene>
<feature type="domain" description="Rho-GAP" evidence="4">
    <location>
        <begin position="506"/>
        <end position="776"/>
    </location>
</feature>
<evidence type="ECO:0008006" key="8">
    <source>
        <dbReference type="Google" id="ProtNLM"/>
    </source>
</evidence>
<feature type="domain" description="Rho-GAP" evidence="4">
    <location>
        <begin position="1132"/>
        <end position="1358"/>
    </location>
</feature>
<evidence type="ECO:0000259" key="5">
    <source>
        <dbReference type="PROSITE" id="PS50848"/>
    </source>
</evidence>
<dbReference type="GO" id="GO:0005096">
    <property type="term" value="F:GTPase activator activity"/>
    <property type="evidence" value="ECO:0007669"/>
    <property type="project" value="UniProtKB-KW"/>
</dbReference>
<dbReference type="Proteomes" id="UP001153954">
    <property type="component" value="Unassembled WGS sequence"/>
</dbReference>
<feature type="compositionally biased region" description="Basic and acidic residues" evidence="3">
    <location>
        <begin position="357"/>
        <end position="372"/>
    </location>
</feature>
<proteinExistence type="predicted"/>
<dbReference type="InterPro" id="IPR000198">
    <property type="entry name" value="RhoGAP_dom"/>
</dbReference>
<feature type="compositionally biased region" description="Polar residues" evidence="3">
    <location>
        <begin position="373"/>
        <end position="387"/>
    </location>
</feature>
<keyword evidence="1" id="KW-0343">GTPase activation</keyword>
<dbReference type="InterPro" id="IPR023393">
    <property type="entry name" value="START-like_dom_sf"/>
</dbReference>
<feature type="compositionally biased region" description="Low complexity" evidence="3">
    <location>
        <begin position="872"/>
        <end position="889"/>
    </location>
</feature>
<keyword evidence="7" id="KW-1185">Reference proteome</keyword>
<dbReference type="GO" id="GO:0007165">
    <property type="term" value="P:signal transduction"/>
    <property type="evidence" value="ECO:0007669"/>
    <property type="project" value="InterPro"/>
</dbReference>
<dbReference type="GO" id="GO:0035023">
    <property type="term" value="P:regulation of Rho protein signal transduction"/>
    <property type="evidence" value="ECO:0007669"/>
    <property type="project" value="TreeGrafter"/>
</dbReference>
<dbReference type="PANTHER" id="PTHR12659">
    <property type="entry name" value="RHO-TYPE GTPASE ACTIVATING PROTEIN"/>
    <property type="match status" value="1"/>
</dbReference>
<dbReference type="Pfam" id="PF01852">
    <property type="entry name" value="START"/>
    <property type="match status" value="1"/>
</dbReference>
<evidence type="ECO:0000313" key="6">
    <source>
        <dbReference type="EMBL" id="CAH2095165.1"/>
    </source>
</evidence>
<comment type="caution">
    <text evidence="6">The sequence shown here is derived from an EMBL/GenBank/DDBJ whole genome shotgun (WGS) entry which is preliminary data.</text>
</comment>
<sequence>MSLFEQRGGLKFKSIFLIKEDLNDSDDEQCALSDKWQYERKSRRWSRVVEITPQAQRRLQVIAARALAEREAREARGEVEDDEDETLPTIRVGLVDADGHYTDVEPDLLTVSGQQTHIQLPSDKEDDEETGTRFRRTGSERLRDGAKALLRRVESLKTRRRKRQNRTEVIVSSPHFLDVQQDKYADLNYIDMTPTSPTAFPFSDFHSSPIHAPAIRTQPPSPMTIMPPSPIAPLEQSFVLHPPFGDDSSSYASDNSMSSSNKSSKSKLGRAKRIFHRGLKNDDSSALSDSECQPASWRHNYYKEHNTHHNTEVYVEPSSPVELKPDPEILREVQKSPAHTPHRRQAIRTSSLNLGKEGQKFRDRSLKRDKSASRSSELDSSPNSAGSRSHDGDQDDDDDSLDFKTKKTNIQRWYSFRTSALNGGPKANNTLQPTPNQKNPETYLSRPMSSLSCGQLHILRKLALLRLTACMERYCPSHKSGWNWELPKLIRKIKTPDYKDKTVFGVPLTISLQRTGHSLPKPIQCALNWLKHNALDQMGIFRKAGVKSRTAKLRAAVEAAGAANAAFAIENMNTIDPNQSSLNFEGAQAHDVADMVKQYFRELPDALLTNKLSETFIAIFQLVNVKLLRMEILLRRSGNKLNSYQCFNNDSDDEQCALSDKWQYERKSRRWSRVVEITPQAQRRLQVIAARALAEREAREARGEVEDDEDETLPTIRVGLVDADGHYTDVEPDLLTVSGQQTHIQLPSDKEDDEETGTRFRRTGSERLRDGAKALLRRVESLKTRRRKRQNRTEVIVSSPHFLDVQQDKYADLNYIDMTPTSPTAFPFSDFHSSPIHAPAIRTQPPSPMTIMPPSPIAPLEQSFVLHPPFGDDSSSYASDNSMSSSNKSSKSKLGRAKRIFHRGLKNDDSSALSDSECQPASWRHNYYKEHNTHHNTEVYVEPSSPVELKPDPEILREVQKSPAHTPHRRQAIRTSSLNLGKEGQKFRDRSLKRDKSASRSSELDSSPNSAGSRSHDGDQDDDDDSLDFKTKKTNIQRWYSFRTSALNGGPKANNTLQPTPNQKNPETYLSRPMSSLSCGQLHILRKLALLRLTACMERYCPSHKSGWNWELPKLIRKIKTPDYKDKTVFGVPLTISLQRTGHSLPKPIQCALNWLKHNALDQMGIFRKAGVKSRTAKLRAAVEAAGAANAAFAIENMNTIDPNQSSLNFEGAQAHDVADMVKQYFRELPDALLTNKLSETFIAIFQHVPEPLRPDAVQCALLLLPEEHLEALQSLLIFLSEVAEHSAVNQMTASNLAVCFAPTLLRLHHAPPHTGSTKEGNSNRMIIESVADQRQISESRAAHACLLLLIQQQQQLFLAPADMLARCKFNYFEESVPVALEELGADFNQDWKGFQQACIKALLKEAKEKTRGWMSVSGAAPHVELCCKKVGDGHPLRLWRATTDVEAPPQEVMQRILRERHIWDDSLVKWRVAEKLGTNAEVFQYITASCFNLAPRDYCVLRSWQQGGGGGGGGGWCAVAETSVAHGAPAAGARGVVLASRYLAQPAGKGRSRLVHLARVDTMGRTPEWYNKCYGHICALYLARIRASFKHNTEGPESNV</sequence>
<feature type="region of interest" description="Disordered" evidence="3">
    <location>
        <begin position="418"/>
        <end position="445"/>
    </location>
</feature>
<name>A0AAU9UEE6_EUPED</name>
<dbReference type="Pfam" id="PF00620">
    <property type="entry name" value="RhoGAP"/>
    <property type="match status" value="2"/>
</dbReference>
<accession>A0AAU9UEE6</accession>
<organism evidence="6 7">
    <name type="scientific">Euphydryas editha</name>
    <name type="common">Edith's checkerspot</name>
    <dbReference type="NCBI Taxonomy" id="104508"/>
    <lineage>
        <taxon>Eukaryota</taxon>
        <taxon>Metazoa</taxon>
        <taxon>Ecdysozoa</taxon>
        <taxon>Arthropoda</taxon>
        <taxon>Hexapoda</taxon>
        <taxon>Insecta</taxon>
        <taxon>Pterygota</taxon>
        <taxon>Neoptera</taxon>
        <taxon>Endopterygota</taxon>
        <taxon>Lepidoptera</taxon>
        <taxon>Glossata</taxon>
        <taxon>Ditrysia</taxon>
        <taxon>Papilionoidea</taxon>
        <taxon>Nymphalidae</taxon>
        <taxon>Nymphalinae</taxon>
        <taxon>Euphydryas</taxon>
    </lineage>
</organism>
<evidence type="ECO:0000256" key="1">
    <source>
        <dbReference type="ARBA" id="ARBA00022468"/>
    </source>
</evidence>
<dbReference type="SUPFAM" id="SSF48350">
    <property type="entry name" value="GTPase activation domain, GAP"/>
    <property type="match status" value="2"/>
</dbReference>
<feature type="region of interest" description="Disordered" evidence="3">
    <location>
        <begin position="959"/>
        <end position="1030"/>
    </location>
</feature>
<dbReference type="InterPro" id="IPR002913">
    <property type="entry name" value="START_lipid-bd_dom"/>
</dbReference>